<keyword evidence="3" id="KW-0694">RNA-binding</keyword>
<dbReference type="PROSITE" id="PS01149">
    <property type="entry name" value="PSI_RSU"/>
    <property type="match status" value="1"/>
</dbReference>
<dbReference type="Proteomes" id="UP001165085">
    <property type="component" value="Unassembled WGS sequence"/>
</dbReference>
<dbReference type="PANTHER" id="PTHR47683">
    <property type="entry name" value="PSEUDOURIDINE SYNTHASE FAMILY PROTEIN-RELATED"/>
    <property type="match status" value="1"/>
</dbReference>
<organism evidence="6 7">
    <name type="scientific">Triparma strigata</name>
    <dbReference type="NCBI Taxonomy" id="1606541"/>
    <lineage>
        <taxon>Eukaryota</taxon>
        <taxon>Sar</taxon>
        <taxon>Stramenopiles</taxon>
        <taxon>Ochrophyta</taxon>
        <taxon>Bolidophyceae</taxon>
        <taxon>Parmales</taxon>
        <taxon>Triparmaceae</taxon>
        <taxon>Triparma</taxon>
    </lineage>
</organism>
<dbReference type="InterPro" id="IPR018496">
    <property type="entry name" value="PsdUridine_synth_RsuA/RluB_CS"/>
</dbReference>
<accession>A0A9W7C982</accession>
<comment type="similarity">
    <text evidence="1">Belongs to the pseudouridine synthase RsuA family.</text>
</comment>
<dbReference type="InterPro" id="IPR036986">
    <property type="entry name" value="S4_RNA-bd_sf"/>
</dbReference>
<feature type="domain" description="Pseudouridine synthase RsuA/RluA-like" evidence="5">
    <location>
        <begin position="131"/>
        <end position="265"/>
    </location>
</feature>
<comment type="caution">
    <text evidence="6">The sequence shown here is derived from an EMBL/GenBank/DDBJ whole genome shotgun (WGS) entry which is preliminary data.</text>
</comment>
<dbReference type="AlphaFoldDB" id="A0A9W7C982"/>
<evidence type="ECO:0000313" key="6">
    <source>
        <dbReference type="EMBL" id="GMI01956.1"/>
    </source>
</evidence>
<dbReference type="Pfam" id="PF00849">
    <property type="entry name" value="PseudoU_synth_2"/>
    <property type="match status" value="1"/>
</dbReference>
<dbReference type="GO" id="GO:0006364">
    <property type="term" value="P:rRNA processing"/>
    <property type="evidence" value="ECO:0007669"/>
    <property type="project" value="UniProtKB-ARBA"/>
</dbReference>
<dbReference type="SUPFAM" id="SSF55120">
    <property type="entry name" value="Pseudouridine synthase"/>
    <property type="match status" value="1"/>
</dbReference>
<dbReference type="InterPro" id="IPR020103">
    <property type="entry name" value="PsdUridine_synth_cat_dom_sf"/>
</dbReference>
<evidence type="ECO:0000256" key="1">
    <source>
        <dbReference type="ARBA" id="ARBA00008348"/>
    </source>
</evidence>
<dbReference type="InterPro" id="IPR020094">
    <property type="entry name" value="TruA/RsuA/RluB/E/F_N"/>
</dbReference>
<dbReference type="GO" id="GO:0009982">
    <property type="term" value="F:pseudouridine synthase activity"/>
    <property type="evidence" value="ECO:0007669"/>
    <property type="project" value="InterPro"/>
</dbReference>
<dbReference type="GO" id="GO:0001522">
    <property type="term" value="P:pseudouridine synthesis"/>
    <property type="evidence" value="ECO:0007669"/>
    <property type="project" value="InterPro"/>
</dbReference>
<evidence type="ECO:0000256" key="3">
    <source>
        <dbReference type="PROSITE-ProRule" id="PRU00182"/>
    </source>
</evidence>
<dbReference type="PROSITE" id="PS50889">
    <property type="entry name" value="S4"/>
    <property type="match status" value="1"/>
</dbReference>
<keyword evidence="4" id="KW-0812">Transmembrane</keyword>
<evidence type="ECO:0000256" key="4">
    <source>
        <dbReference type="SAM" id="Phobius"/>
    </source>
</evidence>
<protein>
    <recommendedName>
        <fullName evidence="5">Pseudouridine synthase RsuA/RluA-like domain-containing protein</fullName>
    </recommendedName>
</protein>
<dbReference type="InterPro" id="IPR050343">
    <property type="entry name" value="RsuA_PseudoU_synthase"/>
</dbReference>
<dbReference type="EMBL" id="BRXY01000586">
    <property type="protein sequence ID" value="GMI01956.1"/>
    <property type="molecule type" value="Genomic_DNA"/>
</dbReference>
<gene>
    <name evidence="6" type="ORF">TrST_g6101</name>
</gene>
<keyword evidence="4" id="KW-0472">Membrane</keyword>
<keyword evidence="2" id="KW-0413">Isomerase</keyword>
<dbReference type="InterPro" id="IPR042092">
    <property type="entry name" value="PsdUridine_s_RsuA/RluB/E/F_cat"/>
</dbReference>
<dbReference type="Gene3D" id="3.10.290.10">
    <property type="entry name" value="RNA-binding S4 domain"/>
    <property type="match status" value="1"/>
</dbReference>
<proteinExistence type="inferred from homology"/>
<dbReference type="Gene3D" id="3.30.70.1560">
    <property type="entry name" value="Alpha-L RNA-binding motif"/>
    <property type="match status" value="1"/>
</dbReference>
<evidence type="ECO:0000313" key="7">
    <source>
        <dbReference type="Proteomes" id="UP001165085"/>
    </source>
</evidence>
<dbReference type="GO" id="GO:0003723">
    <property type="term" value="F:RNA binding"/>
    <property type="evidence" value="ECO:0007669"/>
    <property type="project" value="UniProtKB-KW"/>
</dbReference>
<reference evidence="7" key="1">
    <citation type="journal article" date="2023" name="Commun. Biol.">
        <title>Genome analysis of Parmales, the sister group of diatoms, reveals the evolutionary specialization of diatoms from phago-mixotrophs to photoautotrophs.</title>
        <authorList>
            <person name="Ban H."/>
            <person name="Sato S."/>
            <person name="Yoshikawa S."/>
            <person name="Yamada K."/>
            <person name="Nakamura Y."/>
            <person name="Ichinomiya M."/>
            <person name="Sato N."/>
            <person name="Blanc-Mathieu R."/>
            <person name="Endo H."/>
            <person name="Kuwata A."/>
            <person name="Ogata H."/>
        </authorList>
    </citation>
    <scope>NUCLEOTIDE SEQUENCE [LARGE SCALE GENOMIC DNA]</scope>
    <source>
        <strain evidence="7">NIES 3701</strain>
    </source>
</reference>
<keyword evidence="4" id="KW-1133">Transmembrane helix</keyword>
<keyword evidence="7" id="KW-1185">Reference proteome</keyword>
<dbReference type="PANTHER" id="PTHR47683:SF2">
    <property type="entry name" value="RNA-BINDING S4 DOMAIN-CONTAINING PROTEIN"/>
    <property type="match status" value="1"/>
</dbReference>
<name>A0A9W7C982_9STRA</name>
<sequence length="318" mass="35760">MPVTVPSFNFIFHIKVLLRSLLLILIILNMMPLRSTSFILRITRASTNQQLQQQLQQLRLYTSKNGDLRLDRLLSNRGIGTRSTISNLIKTRRVTLPDGTILNSPKLKFPPSTTFLIDSVPSSPLPLLLKFHKPTSVLTSSAPSEKNHFSRPTLSAYPLPPQYTSKYHPCGRLDYSTSGLLLFSSSGPLTHKILSPNHHIPKKYVVKILGTIPSIPTFIDIIENVGVETTEGIHHGTVHSVEKISEYTEITMSIEEGKHRQIRRMIFNSLKDQVQDPDVKSLVRVEVGECELGDLGVGEYGELNEKEIEWVNTIFNTS</sequence>
<dbReference type="OrthoDB" id="440619at2759"/>
<feature type="transmembrane region" description="Helical" evidence="4">
    <location>
        <begin position="12"/>
        <end position="31"/>
    </location>
</feature>
<dbReference type="Gene3D" id="3.30.70.580">
    <property type="entry name" value="Pseudouridine synthase I, catalytic domain, N-terminal subdomain"/>
    <property type="match status" value="1"/>
</dbReference>
<evidence type="ECO:0000259" key="5">
    <source>
        <dbReference type="Pfam" id="PF00849"/>
    </source>
</evidence>
<dbReference type="InterPro" id="IPR006145">
    <property type="entry name" value="PsdUridine_synth_RsuA/RluA"/>
</dbReference>
<evidence type="ECO:0000256" key="2">
    <source>
        <dbReference type="ARBA" id="ARBA00023235"/>
    </source>
</evidence>